<dbReference type="Proteomes" id="UP000645257">
    <property type="component" value="Unassembled WGS sequence"/>
</dbReference>
<dbReference type="Gene3D" id="1.20.120.160">
    <property type="entry name" value="HPT domain"/>
    <property type="match status" value="1"/>
</dbReference>
<dbReference type="AlphaFoldDB" id="A0A918U9H0"/>
<reference evidence="4" key="1">
    <citation type="journal article" date="2014" name="Int. J. Syst. Evol. Microbiol.">
        <title>Complete genome sequence of Corynebacterium casei LMG S-19264T (=DSM 44701T), isolated from a smear-ripened cheese.</title>
        <authorList>
            <consortium name="US DOE Joint Genome Institute (JGI-PGF)"/>
            <person name="Walter F."/>
            <person name="Albersmeier A."/>
            <person name="Kalinowski J."/>
            <person name="Ruckert C."/>
        </authorList>
    </citation>
    <scope>NUCLEOTIDE SEQUENCE</scope>
    <source>
        <strain evidence="4">KCTC 32182</strain>
    </source>
</reference>
<gene>
    <name evidence="4" type="ORF">GCM10011289_15730</name>
</gene>
<name>A0A918U9H0_9NEIS</name>
<dbReference type="Pfam" id="PF01627">
    <property type="entry name" value="Hpt"/>
    <property type="match status" value="1"/>
</dbReference>
<dbReference type="GO" id="GO:0004672">
    <property type="term" value="F:protein kinase activity"/>
    <property type="evidence" value="ECO:0007669"/>
    <property type="project" value="UniProtKB-ARBA"/>
</dbReference>
<proteinExistence type="predicted"/>
<dbReference type="InterPro" id="IPR036641">
    <property type="entry name" value="HPT_dom_sf"/>
</dbReference>
<organism evidence="4 5">
    <name type="scientific">Paludibacterium paludis</name>
    <dbReference type="NCBI Taxonomy" id="1225769"/>
    <lineage>
        <taxon>Bacteria</taxon>
        <taxon>Pseudomonadati</taxon>
        <taxon>Pseudomonadota</taxon>
        <taxon>Betaproteobacteria</taxon>
        <taxon>Neisseriales</taxon>
        <taxon>Chromobacteriaceae</taxon>
        <taxon>Paludibacterium</taxon>
    </lineage>
</organism>
<evidence type="ECO:0000313" key="4">
    <source>
        <dbReference type="EMBL" id="GGY13296.1"/>
    </source>
</evidence>
<evidence type="ECO:0000259" key="3">
    <source>
        <dbReference type="PROSITE" id="PS50894"/>
    </source>
</evidence>
<keyword evidence="2" id="KW-0597">Phosphoprotein</keyword>
<sequence>MPPTSETSHAPDPTSVLVIGAADAALAIHQRFEGLATVRFARTPEEGLALARKERPSLVIVHTPDQTVLAGFLELGATCLAPTTGDIATALTDLVPHLASSCSHDTQSVIDIDSLLAWLPDQNDYRAAIAVMLARLAEDGPAMIAEMRRAWRPGETGLLRHLLHKARGGVGSLGARRFAEMTIEVEVALREGKHENVEAGLFRLEEEMAAIVPAIGHWLARESRIQERVRGTDMPCERLQAMAARHDLAACDLYRSLRRELEATLRPSELARLDRAIHTLDFPGFTSLWASARAGLAREDRASSAHPAVGNSSIRVV</sequence>
<dbReference type="SUPFAM" id="SSF47226">
    <property type="entry name" value="Histidine-containing phosphotransfer domain, HPT domain"/>
    <property type="match status" value="1"/>
</dbReference>
<dbReference type="EMBL" id="BMYX01000007">
    <property type="protein sequence ID" value="GGY13296.1"/>
    <property type="molecule type" value="Genomic_DNA"/>
</dbReference>
<dbReference type="GO" id="GO:0000160">
    <property type="term" value="P:phosphorelay signal transduction system"/>
    <property type="evidence" value="ECO:0007669"/>
    <property type="project" value="UniProtKB-KW"/>
</dbReference>
<keyword evidence="1" id="KW-0902">Two-component regulatory system</keyword>
<dbReference type="PROSITE" id="PS50894">
    <property type="entry name" value="HPT"/>
    <property type="match status" value="1"/>
</dbReference>
<feature type="domain" description="HPt" evidence="3">
    <location>
        <begin position="125"/>
        <end position="218"/>
    </location>
</feature>
<dbReference type="RefSeq" id="WP_189533031.1">
    <property type="nucleotide sequence ID" value="NZ_BMYX01000007.1"/>
</dbReference>
<feature type="modified residue" description="Phosphohistidine" evidence="2">
    <location>
        <position position="164"/>
    </location>
</feature>
<comment type="caution">
    <text evidence="4">The sequence shown here is derived from an EMBL/GenBank/DDBJ whole genome shotgun (WGS) entry which is preliminary data.</text>
</comment>
<evidence type="ECO:0000313" key="5">
    <source>
        <dbReference type="Proteomes" id="UP000645257"/>
    </source>
</evidence>
<protein>
    <recommendedName>
        <fullName evidence="3">HPt domain-containing protein</fullName>
    </recommendedName>
</protein>
<dbReference type="InterPro" id="IPR008207">
    <property type="entry name" value="Sig_transdc_His_kin_Hpt_dom"/>
</dbReference>
<keyword evidence="5" id="KW-1185">Reference proteome</keyword>
<reference evidence="4" key="2">
    <citation type="submission" date="2020-09" db="EMBL/GenBank/DDBJ databases">
        <authorList>
            <person name="Sun Q."/>
            <person name="Kim S."/>
        </authorList>
    </citation>
    <scope>NUCLEOTIDE SEQUENCE</scope>
    <source>
        <strain evidence="4">KCTC 32182</strain>
    </source>
</reference>
<evidence type="ECO:0000256" key="2">
    <source>
        <dbReference type="PROSITE-ProRule" id="PRU00110"/>
    </source>
</evidence>
<evidence type="ECO:0000256" key="1">
    <source>
        <dbReference type="ARBA" id="ARBA00023012"/>
    </source>
</evidence>
<accession>A0A918U9H0</accession>